<sequence>MAIHCRRSLVICSTFATFFMVASILESVCSSSLPNSSSITACSSSSIPIWRETVLSVPMESLITSSCSSCPTRMRCCVASVSSTNRLELASNTDEDEAPVGT</sequence>
<dbReference type="EMBL" id="GGFL01010218">
    <property type="protein sequence ID" value="MBW74396.1"/>
    <property type="molecule type" value="Transcribed_RNA"/>
</dbReference>
<proteinExistence type="predicted"/>
<reference evidence="2" key="1">
    <citation type="submission" date="2018-01" db="EMBL/GenBank/DDBJ databases">
        <title>An insight into the sialome of Amazonian anophelines.</title>
        <authorList>
            <person name="Ribeiro J.M."/>
            <person name="Scarpassa V."/>
            <person name="Calvo E."/>
        </authorList>
    </citation>
    <scope>NUCLEOTIDE SEQUENCE</scope>
</reference>
<protein>
    <submittedName>
        <fullName evidence="2">Putative secreted protein</fullName>
    </submittedName>
</protein>
<dbReference type="AlphaFoldDB" id="A0A2M4DA02"/>
<evidence type="ECO:0000256" key="1">
    <source>
        <dbReference type="SAM" id="SignalP"/>
    </source>
</evidence>
<evidence type="ECO:0000313" key="2">
    <source>
        <dbReference type="EMBL" id="MBW74396.1"/>
    </source>
</evidence>
<organism evidence="2">
    <name type="scientific">Anopheles darlingi</name>
    <name type="common">Mosquito</name>
    <dbReference type="NCBI Taxonomy" id="43151"/>
    <lineage>
        <taxon>Eukaryota</taxon>
        <taxon>Metazoa</taxon>
        <taxon>Ecdysozoa</taxon>
        <taxon>Arthropoda</taxon>
        <taxon>Hexapoda</taxon>
        <taxon>Insecta</taxon>
        <taxon>Pterygota</taxon>
        <taxon>Neoptera</taxon>
        <taxon>Endopterygota</taxon>
        <taxon>Diptera</taxon>
        <taxon>Nematocera</taxon>
        <taxon>Culicoidea</taxon>
        <taxon>Culicidae</taxon>
        <taxon>Anophelinae</taxon>
        <taxon>Anopheles</taxon>
    </lineage>
</organism>
<name>A0A2M4DA02_ANODA</name>
<accession>A0A2M4DA02</accession>
<keyword evidence="1" id="KW-0732">Signal</keyword>
<feature type="signal peptide" evidence="1">
    <location>
        <begin position="1"/>
        <end position="30"/>
    </location>
</feature>
<feature type="chain" id="PRO_5014895516" evidence="1">
    <location>
        <begin position="31"/>
        <end position="102"/>
    </location>
</feature>